<dbReference type="InterPro" id="IPR001647">
    <property type="entry name" value="HTH_TetR"/>
</dbReference>
<dbReference type="Gene3D" id="1.10.357.10">
    <property type="entry name" value="Tetracycline Repressor, domain 2"/>
    <property type="match status" value="1"/>
</dbReference>
<sequence length="251" mass="28264">MATDGKLADVIPITAAAGASRRRQVAAAARREASAHNLNGQRLGRKGRDTRDRIVAAAQDIILDPAGDGSITLSEVARRAAIRMGTLYLYFADLTELILAVLEPVMATVEDEYVHLVREYWPDKELHARAECFVRAYFDFWTRHSRILHLRNSMADRGDERMLVHRVRSAIPVMRLMVTQMDSRPMERGTLTSSTATALMTGLERVATVMTDDKMTRVLNEPVNPLAHLLEAETRIFELAIRDQRKLNRTA</sequence>
<dbReference type="Proteomes" id="UP000520156">
    <property type="component" value="Unassembled WGS sequence"/>
</dbReference>
<evidence type="ECO:0000313" key="4">
    <source>
        <dbReference type="EMBL" id="MBC2650383.1"/>
    </source>
</evidence>
<proteinExistence type="predicted"/>
<accession>A0A7X1F4V6</accession>
<organism evidence="4 5">
    <name type="scientific">Novosphingobium aerophilum</name>
    <dbReference type="NCBI Taxonomy" id="2839843"/>
    <lineage>
        <taxon>Bacteria</taxon>
        <taxon>Pseudomonadati</taxon>
        <taxon>Pseudomonadota</taxon>
        <taxon>Alphaproteobacteria</taxon>
        <taxon>Sphingomonadales</taxon>
        <taxon>Sphingomonadaceae</taxon>
        <taxon>Novosphingobium</taxon>
    </lineage>
</organism>
<evidence type="ECO:0000259" key="3">
    <source>
        <dbReference type="PROSITE" id="PS50977"/>
    </source>
</evidence>
<dbReference type="InterPro" id="IPR009057">
    <property type="entry name" value="Homeodomain-like_sf"/>
</dbReference>
<dbReference type="EMBL" id="JACLAU010000001">
    <property type="protein sequence ID" value="MBC2650383.1"/>
    <property type="molecule type" value="Genomic_DNA"/>
</dbReference>
<dbReference type="GO" id="GO:0003677">
    <property type="term" value="F:DNA binding"/>
    <property type="evidence" value="ECO:0007669"/>
    <property type="project" value="UniProtKB-UniRule"/>
</dbReference>
<feature type="DNA-binding region" description="H-T-H motif" evidence="2">
    <location>
        <begin position="72"/>
        <end position="91"/>
    </location>
</feature>
<name>A0A7X1F4V6_9SPHN</name>
<dbReference type="PROSITE" id="PS50977">
    <property type="entry name" value="HTH_TETR_2"/>
    <property type="match status" value="1"/>
</dbReference>
<feature type="domain" description="HTH tetR-type" evidence="3">
    <location>
        <begin position="48"/>
        <end position="109"/>
    </location>
</feature>
<gene>
    <name evidence="4" type="ORF">H7F49_01535</name>
</gene>
<evidence type="ECO:0000256" key="1">
    <source>
        <dbReference type="ARBA" id="ARBA00023125"/>
    </source>
</evidence>
<reference evidence="4 5" key="1">
    <citation type="submission" date="2020-08" db="EMBL/GenBank/DDBJ databases">
        <title>The genome sequence of Novosphingobium flavum 4Y4.</title>
        <authorList>
            <person name="Liu Y."/>
        </authorList>
    </citation>
    <scope>NUCLEOTIDE SEQUENCE [LARGE SCALE GENOMIC DNA]</scope>
    <source>
        <strain evidence="4 5">4Y4</strain>
    </source>
</reference>
<dbReference type="SUPFAM" id="SSF46689">
    <property type="entry name" value="Homeodomain-like"/>
    <property type="match status" value="1"/>
</dbReference>
<keyword evidence="1 2" id="KW-0238">DNA-binding</keyword>
<comment type="caution">
    <text evidence="4">The sequence shown here is derived from an EMBL/GenBank/DDBJ whole genome shotgun (WGS) entry which is preliminary data.</text>
</comment>
<dbReference type="AlphaFoldDB" id="A0A7X1F4V6"/>
<protein>
    <submittedName>
        <fullName evidence="4">TetR/AcrR family transcriptional regulator</fullName>
    </submittedName>
</protein>
<keyword evidence="5" id="KW-1185">Reference proteome</keyword>
<evidence type="ECO:0000256" key="2">
    <source>
        <dbReference type="PROSITE-ProRule" id="PRU00335"/>
    </source>
</evidence>
<evidence type="ECO:0000313" key="5">
    <source>
        <dbReference type="Proteomes" id="UP000520156"/>
    </source>
</evidence>
<dbReference type="RefSeq" id="WP_185681783.1">
    <property type="nucleotide sequence ID" value="NZ_JACLAU010000001.1"/>
</dbReference>